<proteinExistence type="predicted"/>
<gene>
    <name evidence="4" type="ORF">MCOR_53992</name>
</gene>
<protein>
    <submittedName>
        <fullName evidence="4">Uncharacterized protein</fullName>
    </submittedName>
</protein>
<feature type="compositionally biased region" description="Polar residues" evidence="1">
    <location>
        <begin position="201"/>
        <end position="212"/>
    </location>
</feature>
<evidence type="ECO:0000256" key="1">
    <source>
        <dbReference type="SAM" id="MobiDB-lite"/>
    </source>
</evidence>
<feature type="region of interest" description="Disordered" evidence="1">
    <location>
        <begin position="157"/>
        <end position="226"/>
    </location>
</feature>
<accession>A0A6J8EN58</accession>
<dbReference type="Proteomes" id="UP000507470">
    <property type="component" value="Unassembled WGS sequence"/>
</dbReference>
<evidence type="ECO:0000313" key="4">
    <source>
        <dbReference type="EMBL" id="CAC5421908.1"/>
    </source>
</evidence>
<evidence type="ECO:0000256" key="2">
    <source>
        <dbReference type="SAM" id="Phobius"/>
    </source>
</evidence>
<evidence type="ECO:0000313" key="5">
    <source>
        <dbReference type="Proteomes" id="UP000507470"/>
    </source>
</evidence>
<keyword evidence="2" id="KW-1133">Transmembrane helix</keyword>
<feature type="chain" id="PRO_5027008574" evidence="3">
    <location>
        <begin position="21"/>
        <end position="226"/>
    </location>
</feature>
<sequence length="226" mass="25616">MASTVHVVLLSLLFITIASPKCTFTTVTARCECDSYLEVYEKVLLIEIESERCNCTIKLMNSKSIPEVTNVFNRECQWVCTNDTCRLWIWVALSSLITMVVIIKLFMQLRWHNRQYLPLHRTFNTTTESQPISNVQSSYLTISSSHPSDAVIHNILPVTPPPSSTPEKSDTTLLPPLFFNDRDPSPEPSAPPMEIELELQSPASSPVATRTRSQSKRKIMFQEAKL</sequence>
<feature type="transmembrane region" description="Helical" evidence="2">
    <location>
        <begin position="87"/>
        <end position="107"/>
    </location>
</feature>
<evidence type="ECO:0000256" key="3">
    <source>
        <dbReference type="SAM" id="SignalP"/>
    </source>
</evidence>
<dbReference type="EMBL" id="CACVKT020009453">
    <property type="protein sequence ID" value="CAC5421908.1"/>
    <property type="molecule type" value="Genomic_DNA"/>
</dbReference>
<keyword evidence="2" id="KW-0472">Membrane</keyword>
<keyword evidence="3" id="KW-0732">Signal</keyword>
<dbReference type="AlphaFoldDB" id="A0A6J8EN58"/>
<organism evidence="4 5">
    <name type="scientific">Mytilus coruscus</name>
    <name type="common">Sea mussel</name>
    <dbReference type="NCBI Taxonomy" id="42192"/>
    <lineage>
        <taxon>Eukaryota</taxon>
        <taxon>Metazoa</taxon>
        <taxon>Spiralia</taxon>
        <taxon>Lophotrochozoa</taxon>
        <taxon>Mollusca</taxon>
        <taxon>Bivalvia</taxon>
        <taxon>Autobranchia</taxon>
        <taxon>Pteriomorphia</taxon>
        <taxon>Mytilida</taxon>
        <taxon>Mytiloidea</taxon>
        <taxon>Mytilidae</taxon>
        <taxon>Mytilinae</taxon>
        <taxon>Mytilus</taxon>
    </lineage>
</organism>
<keyword evidence="2" id="KW-0812">Transmembrane</keyword>
<keyword evidence="5" id="KW-1185">Reference proteome</keyword>
<reference evidence="4 5" key="1">
    <citation type="submission" date="2020-06" db="EMBL/GenBank/DDBJ databases">
        <authorList>
            <person name="Li R."/>
            <person name="Bekaert M."/>
        </authorList>
    </citation>
    <scope>NUCLEOTIDE SEQUENCE [LARGE SCALE GENOMIC DNA]</scope>
    <source>
        <strain evidence="5">wild</strain>
    </source>
</reference>
<name>A0A6J8EN58_MYTCO</name>
<feature type="signal peptide" evidence="3">
    <location>
        <begin position="1"/>
        <end position="20"/>
    </location>
</feature>
<dbReference type="OrthoDB" id="6176895at2759"/>